<dbReference type="SMART" id="SM00382">
    <property type="entry name" value="AAA"/>
    <property type="match status" value="1"/>
</dbReference>
<dbReference type="InterPro" id="IPR003439">
    <property type="entry name" value="ABC_transporter-like_ATP-bd"/>
</dbReference>
<dbReference type="InterPro" id="IPR052156">
    <property type="entry name" value="BCAA_Transport_ATP-bd_LivF"/>
</dbReference>
<dbReference type="InterPro" id="IPR003593">
    <property type="entry name" value="AAA+_ATPase"/>
</dbReference>
<gene>
    <name evidence="8" type="ORF">DFR37_10729</name>
</gene>
<evidence type="ECO:0000256" key="4">
    <source>
        <dbReference type="ARBA" id="ARBA00022741"/>
    </source>
</evidence>
<keyword evidence="3" id="KW-1003">Cell membrane</keyword>
<evidence type="ECO:0000256" key="5">
    <source>
        <dbReference type="ARBA" id="ARBA00022840"/>
    </source>
</evidence>
<reference evidence="8 9" key="1">
    <citation type="submission" date="2018-06" db="EMBL/GenBank/DDBJ databases">
        <title>Genomic Encyclopedia of Type Strains, Phase IV (KMG-IV): sequencing the most valuable type-strain genomes for metagenomic binning, comparative biology and taxonomic classification.</title>
        <authorList>
            <person name="Goeker M."/>
        </authorList>
    </citation>
    <scope>NUCLEOTIDE SEQUENCE [LARGE SCALE GENOMIC DNA]</scope>
    <source>
        <strain evidence="8 9">DSM 25520</strain>
    </source>
</reference>
<dbReference type="InterPro" id="IPR017871">
    <property type="entry name" value="ABC_transporter-like_CS"/>
</dbReference>
<comment type="caution">
    <text evidence="8">The sequence shown here is derived from an EMBL/GenBank/DDBJ whole genome shotgun (WGS) entry which is preliminary data.</text>
</comment>
<name>A0A366H9N6_9BURK</name>
<evidence type="ECO:0000256" key="6">
    <source>
        <dbReference type="ARBA" id="ARBA00022970"/>
    </source>
</evidence>
<dbReference type="CDD" id="cd03224">
    <property type="entry name" value="ABC_TM1139_LivF_branched"/>
    <property type="match status" value="1"/>
</dbReference>
<dbReference type="GO" id="GO:0015807">
    <property type="term" value="P:L-amino acid transport"/>
    <property type="evidence" value="ECO:0007669"/>
    <property type="project" value="TreeGrafter"/>
</dbReference>
<dbReference type="EMBL" id="QNRQ01000007">
    <property type="protein sequence ID" value="RBP38265.1"/>
    <property type="molecule type" value="Genomic_DNA"/>
</dbReference>
<protein>
    <submittedName>
        <fullName evidence="8">Amino acid/amide ABC transporter ATP-binding protein 2 (HAAT family)</fullName>
    </submittedName>
</protein>
<evidence type="ECO:0000259" key="7">
    <source>
        <dbReference type="PROSITE" id="PS50893"/>
    </source>
</evidence>
<organism evidence="8 9">
    <name type="scientific">Eoetvoesiella caeni</name>
    <dbReference type="NCBI Taxonomy" id="645616"/>
    <lineage>
        <taxon>Bacteria</taxon>
        <taxon>Pseudomonadati</taxon>
        <taxon>Pseudomonadota</taxon>
        <taxon>Betaproteobacteria</taxon>
        <taxon>Burkholderiales</taxon>
        <taxon>Alcaligenaceae</taxon>
        <taxon>Eoetvoesiella</taxon>
    </lineage>
</organism>
<dbReference type="GO" id="GO:0015658">
    <property type="term" value="F:branched-chain amino acid transmembrane transporter activity"/>
    <property type="evidence" value="ECO:0007669"/>
    <property type="project" value="TreeGrafter"/>
</dbReference>
<evidence type="ECO:0000256" key="2">
    <source>
        <dbReference type="ARBA" id="ARBA00022448"/>
    </source>
</evidence>
<dbReference type="PANTHER" id="PTHR43820:SF4">
    <property type="entry name" value="HIGH-AFFINITY BRANCHED-CHAIN AMINO ACID TRANSPORT ATP-BINDING PROTEIN LIVF"/>
    <property type="match status" value="1"/>
</dbReference>
<evidence type="ECO:0000256" key="3">
    <source>
        <dbReference type="ARBA" id="ARBA00022475"/>
    </source>
</evidence>
<dbReference type="Pfam" id="PF00005">
    <property type="entry name" value="ABC_tran"/>
    <property type="match status" value="1"/>
</dbReference>
<dbReference type="SUPFAM" id="SSF52540">
    <property type="entry name" value="P-loop containing nucleoside triphosphate hydrolases"/>
    <property type="match status" value="1"/>
</dbReference>
<dbReference type="AlphaFoldDB" id="A0A366H9N6"/>
<dbReference type="PANTHER" id="PTHR43820">
    <property type="entry name" value="HIGH-AFFINITY BRANCHED-CHAIN AMINO ACID TRANSPORT ATP-BINDING PROTEIN LIVF"/>
    <property type="match status" value="1"/>
</dbReference>
<keyword evidence="9" id="KW-1185">Reference proteome</keyword>
<comment type="similarity">
    <text evidence="1">Belongs to the ABC transporter superfamily.</text>
</comment>
<proteinExistence type="inferred from homology"/>
<dbReference type="Gene3D" id="3.40.50.300">
    <property type="entry name" value="P-loop containing nucleotide triphosphate hydrolases"/>
    <property type="match status" value="1"/>
</dbReference>
<evidence type="ECO:0000313" key="9">
    <source>
        <dbReference type="Proteomes" id="UP000253628"/>
    </source>
</evidence>
<feature type="domain" description="ABC transporter" evidence="7">
    <location>
        <begin position="4"/>
        <end position="238"/>
    </location>
</feature>
<dbReference type="PROSITE" id="PS50893">
    <property type="entry name" value="ABC_TRANSPORTER_2"/>
    <property type="match status" value="1"/>
</dbReference>
<dbReference type="OrthoDB" id="9776369at2"/>
<dbReference type="PROSITE" id="PS00211">
    <property type="entry name" value="ABC_TRANSPORTER_1"/>
    <property type="match status" value="1"/>
</dbReference>
<dbReference type="InterPro" id="IPR027417">
    <property type="entry name" value="P-loop_NTPase"/>
</dbReference>
<accession>A0A366H9N6</accession>
<sequence length="263" mass="28345">MPLLELRNVSAGYARENVLRDVDLVLAKGEIVTLVGANGAGKSTLVRSVSGLLHARQGEILFDGKPITKLSPADRLTLGIAHVPEGRQIFLGMTVAENLRLGGYGAANRSKENEAARLDRVCDLFPILRERFDHTAGNFSGGQQQLLAIARGLMSAPRVLILDEPSLGVAPLLVAEIFQMIERLRDEGLTILLAEQNARQALAIADRGYVVENGRVTLSGRAKDLLESPEIVEKYLGAGAGGIKQLPERSKPMALKLSALIRD</sequence>
<keyword evidence="2" id="KW-0813">Transport</keyword>
<evidence type="ECO:0000256" key="1">
    <source>
        <dbReference type="ARBA" id="ARBA00005417"/>
    </source>
</evidence>
<dbReference type="Proteomes" id="UP000253628">
    <property type="component" value="Unassembled WGS sequence"/>
</dbReference>
<evidence type="ECO:0000313" key="8">
    <source>
        <dbReference type="EMBL" id="RBP38265.1"/>
    </source>
</evidence>
<keyword evidence="4" id="KW-0547">Nucleotide-binding</keyword>
<keyword evidence="5 8" id="KW-0067">ATP-binding</keyword>
<keyword evidence="6" id="KW-0029">Amino-acid transport</keyword>
<dbReference type="GO" id="GO:0005524">
    <property type="term" value="F:ATP binding"/>
    <property type="evidence" value="ECO:0007669"/>
    <property type="project" value="UniProtKB-KW"/>
</dbReference>
<dbReference type="GO" id="GO:0016887">
    <property type="term" value="F:ATP hydrolysis activity"/>
    <property type="evidence" value="ECO:0007669"/>
    <property type="project" value="InterPro"/>
</dbReference>
<keyword evidence="3" id="KW-0472">Membrane</keyword>